<feature type="transmembrane region" description="Helical" evidence="1">
    <location>
        <begin position="38"/>
        <end position="60"/>
    </location>
</feature>
<keyword evidence="1" id="KW-1133">Transmembrane helix</keyword>
<keyword evidence="2" id="KW-0732">Signal</keyword>
<gene>
    <name evidence="4" type="primary">LOC115466259</name>
</gene>
<evidence type="ECO:0000256" key="1">
    <source>
        <dbReference type="SAM" id="Phobius"/>
    </source>
</evidence>
<proteinExistence type="predicted"/>
<reference evidence="4" key="1">
    <citation type="submission" date="2025-08" db="UniProtKB">
        <authorList>
            <consortium name="RefSeq"/>
        </authorList>
    </citation>
    <scope>IDENTIFICATION</scope>
</reference>
<dbReference type="AlphaFoldDB" id="A0A6P7XL77"/>
<feature type="signal peptide" evidence="2">
    <location>
        <begin position="1"/>
        <end position="28"/>
    </location>
</feature>
<keyword evidence="1" id="KW-0812">Transmembrane</keyword>
<keyword evidence="1" id="KW-0472">Membrane</keyword>
<feature type="chain" id="PRO_5028469683" evidence="2">
    <location>
        <begin position="29"/>
        <end position="87"/>
    </location>
</feature>
<dbReference type="InParanoid" id="A0A6P7XL77"/>
<dbReference type="Proteomes" id="UP000515156">
    <property type="component" value="Chromosome 3"/>
</dbReference>
<dbReference type="RefSeq" id="XP_030053263.1">
    <property type="nucleotide sequence ID" value="XM_030197403.1"/>
</dbReference>
<sequence>MARALCTPKAACEILALLLVLSFQTAEAQSAVPGWGIALLVLVAVILLLLLMLCCSMMICRRKDSCESSQSGVSSYFPHLGFSRQDC</sequence>
<protein>
    <submittedName>
        <fullName evidence="4">Mucin-1-like</fullName>
    </submittedName>
</protein>
<name>A0A6P7XL77_9AMPH</name>
<organism evidence="3 4">
    <name type="scientific">Microcaecilia unicolor</name>
    <dbReference type="NCBI Taxonomy" id="1415580"/>
    <lineage>
        <taxon>Eukaryota</taxon>
        <taxon>Metazoa</taxon>
        <taxon>Chordata</taxon>
        <taxon>Craniata</taxon>
        <taxon>Vertebrata</taxon>
        <taxon>Euteleostomi</taxon>
        <taxon>Amphibia</taxon>
        <taxon>Gymnophiona</taxon>
        <taxon>Siphonopidae</taxon>
        <taxon>Microcaecilia</taxon>
    </lineage>
</organism>
<evidence type="ECO:0000313" key="3">
    <source>
        <dbReference type="Proteomes" id="UP000515156"/>
    </source>
</evidence>
<dbReference type="KEGG" id="muo:115466259"/>
<accession>A0A6P7XL77</accession>
<evidence type="ECO:0000256" key="2">
    <source>
        <dbReference type="SAM" id="SignalP"/>
    </source>
</evidence>
<evidence type="ECO:0000313" key="4">
    <source>
        <dbReference type="RefSeq" id="XP_030053263.1"/>
    </source>
</evidence>
<dbReference type="GeneID" id="115466259"/>
<keyword evidence="3" id="KW-1185">Reference proteome</keyword>